<dbReference type="Gene3D" id="1.25.40.10">
    <property type="entry name" value="Tetratricopeptide repeat domain"/>
    <property type="match status" value="1"/>
</dbReference>
<sequence>MRRKLCNFLLICFLCVFSSCDVGQSKKVLSSKMRESELSMYNNAVLALKKKNYKTAKELFEKVADIAPFSSIGEEAKASYTKILYDEGKFAAAAGSAEGYLLNYPGGARMDQVLSIKGNAYFQMSKGRSNSGEFADKARNAFAVLVDTFPTSDYVTDAHQKLLEINEIMAEKIFSIGSFYFREMNYHAAIARFDELVRDYSGTKLYASALSKRAEAYKMLGIDISSS</sequence>
<keyword evidence="1 4" id="KW-0732">Signal</keyword>
<proteinExistence type="predicted"/>
<dbReference type="PROSITE" id="PS51257">
    <property type="entry name" value="PROKAR_LIPOPROTEIN"/>
    <property type="match status" value="1"/>
</dbReference>
<dbReference type="RefSeq" id="WP_160095963.1">
    <property type="nucleotide sequence ID" value="NZ_CP047224.1"/>
</dbReference>
<dbReference type="KEGG" id="nef:GP480_03755"/>
<keyword evidence="3" id="KW-0998">Cell outer membrane</keyword>
<evidence type="ECO:0000256" key="4">
    <source>
        <dbReference type="SAM" id="SignalP"/>
    </source>
</evidence>
<dbReference type="EMBL" id="CP047224">
    <property type="protein sequence ID" value="QHD65503.1"/>
    <property type="molecule type" value="Genomic_DNA"/>
</dbReference>
<accession>A0A6P1GBC5</accession>
<dbReference type="InterPro" id="IPR039565">
    <property type="entry name" value="BamD-like"/>
</dbReference>
<dbReference type="Proteomes" id="UP000464912">
    <property type="component" value="Chromosome"/>
</dbReference>
<name>A0A6P1GBC5_9RICK</name>
<evidence type="ECO:0000313" key="6">
    <source>
        <dbReference type="EMBL" id="QHD65503.1"/>
    </source>
</evidence>
<evidence type="ECO:0000256" key="3">
    <source>
        <dbReference type="ARBA" id="ARBA00023237"/>
    </source>
</evidence>
<dbReference type="AlphaFoldDB" id="A0A6P1GBC5"/>
<dbReference type="SUPFAM" id="SSF48452">
    <property type="entry name" value="TPR-like"/>
    <property type="match status" value="1"/>
</dbReference>
<dbReference type="InterPro" id="IPR017689">
    <property type="entry name" value="BamD"/>
</dbReference>
<evidence type="ECO:0000256" key="2">
    <source>
        <dbReference type="ARBA" id="ARBA00023136"/>
    </source>
</evidence>
<keyword evidence="2" id="KW-0472">Membrane</keyword>
<reference evidence="6 7" key="2">
    <citation type="journal article" date="2020" name="MBio">
        <title>Isolation and Molecular Analysis of a Novel Neorickettsia Species That Causes Potomac Horse Fever.</title>
        <authorList>
            <person name="Teymournejad O."/>
            <person name="Lin M."/>
            <person name="Bekebrede H."/>
            <person name="Kamr A."/>
            <person name="Toribio R.E."/>
            <person name="Arroyo L.G."/>
            <person name="Baird J.D."/>
            <person name="Rikihisa Y."/>
        </authorList>
    </citation>
    <scope>NUCLEOTIDE SEQUENCE [LARGE SCALE GENOMIC DNA]</scope>
    <source>
        <strain evidence="6 7">Fin17</strain>
    </source>
</reference>
<feature type="chain" id="PRO_5027029220" evidence="4">
    <location>
        <begin position="21"/>
        <end position="227"/>
    </location>
</feature>
<evidence type="ECO:0000256" key="1">
    <source>
        <dbReference type="ARBA" id="ARBA00022729"/>
    </source>
</evidence>
<keyword evidence="7" id="KW-1185">Reference proteome</keyword>
<evidence type="ECO:0000259" key="5">
    <source>
        <dbReference type="Pfam" id="PF13525"/>
    </source>
</evidence>
<dbReference type="InterPro" id="IPR011990">
    <property type="entry name" value="TPR-like_helical_dom_sf"/>
</dbReference>
<organism evidence="6 7">
    <name type="scientific">Neorickettsia findlayensis</name>
    <dbReference type="NCBI Taxonomy" id="2686014"/>
    <lineage>
        <taxon>Bacteria</taxon>
        <taxon>Pseudomonadati</taxon>
        <taxon>Pseudomonadota</taxon>
        <taxon>Alphaproteobacteria</taxon>
        <taxon>Rickettsiales</taxon>
        <taxon>Anaplasmataceae</taxon>
        <taxon>Neorickettsia</taxon>
    </lineage>
</organism>
<feature type="signal peptide" evidence="4">
    <location>
        <begin position="1"/>
        <end position="20"/>
    </location>
</feature>
<reference evidence="6 7" key="1">
    <citation type="journal article" date="2020" name="MBio">
        <title>Erratum for Teymournejad et al., 'Isolation and Molecular Analysis of a Novel Neorickettsia Species That Causes Potomac Horse Fever'.</title>
        <authorList>
            <person name="Teymournejad O."/>
            <person name="Lin M."/>
            <person name="Bekebrede H."/>
            <person name="Kamr A."/>
            <person name="Toribio R.E."/>
            <person name="Arroyo L.G."/>
            <person name="Baird J.D."/>
            <person name="Rikihisa Y."/>
        </authorList>
    </citation>
    <scope>NUCLEOTIDE SEQUENCE [LARGE SCALE GENOMIC DNA]</scope>
    <source>
        <strain evidence="6 7">Fin17</strain>
    </source>
</reference>
<dbReference type="NCBIfam" id="TIGR03302">
    <property type="entry name" value="OM_YfiO"/>
    <property type="match status" value="1"/>
</dbReference>
<dbReference type="Pfam" id="PF13525">
    <property type="entry name" value="YfiO"/>
    <property type="match status" value="1"/>
</dbReference>
<gene>
    <name evidence="6" type="primary">bamD</name>
    <name evidence="6" type="ORF">GP480_03755</name>
</gene>
<protein>
    <submittedName>
        <fullName evidence="6">Outer membrane protein assembly factor BamD</fullName>
    </submittedName>
</protein>
<evidence type="ECO:0000313" key="7">
    <source>
        <dbReference type="Proteomes" id="UP000464912"/>
    </source>
</evidence>
<feature type="domain" description="Outer membrane lipoprotein BamD-like" evidence="5">
    <location>
        <begin position="37"/>
        <end position="223"/>
    </location>
</feature>